<evidence type="ECO:0000313" key="1">
    <source>
        <dbReference type="EMBL" id="KKR70449.1"/>
    </source>
</evidence>
<reference evidence="1 2" key="1">
    <citation type="journal article" date="2015" name="Nature">
        <title>rRNA introns, odd ribosomes, and small enigmatic genomes across a large radiation of phyla.</title>
        <authorList>
            <person name="Brown C.T."/>
            <person name="Hug L.A."/>
            <person name="Thomas B.C."/>
            <person name="Sharon I."/>
            <person name="Castelle C.J."/>
            <person name="Singh A."/>
            <person name="Wilkins M.J."/>
            <person name="Williams K.H."/>
            <person name="Banfield J.F."/>
        </authorList>
    </citation>
    <scope>NUCLEOTIDE SEQUENCE [LARGE SCALE GENOMIC DNA]</scope>
</reference>
<dbReference type="PANTHER" id="PTHR33295">
    <property type="entry name" value="ATPASE"/>
    <property type="match status" value="1"/>
</dbReference>
<evidence type="ECO:0000313" key="2">
    <source>
        <dbReference type="Proteomes" id="UP000034452"/>
    </source>
</evidence>
<gene>
    <name evidence="1" type="ORF">UU13_C0005G0005</name>
</gene>
<organism evidence="1 2">
    <name type="scientific">Candidatus Nomurabacteria bacterium GW2011_GWB1_40_7</name>
    <dbReference type="NCBI Taxonomy" id="1618744"/>
    <lineage>
        <taxon>Bacteria</taxon>
        <taxon>Candidatus Nomuraibacteriota</taxon>
    </lineage>
</organism>
<dbReference type="AlphaFoldDB" id="A0A0G0T0A3"/>
<dbReference type="Proteomes" id="UP000034452">
    <property type="component" value="Unassembled WGS sequence"/>
</dbReference>
<accession>A0A0G0T0A3</accession>
<dbReference type="PANTHER" id="PTHR33295:SF8">
    <property type="entry name" value="AAA+ ATPASE DOMAIN-CONTAINING PROTEIN"/>
    <property type="match status" value="1"/>
</dbReference>
<comment type="caution">
    <text evidence="1">The sequence shown here is derived from an EMBL/GenBank/DDBJ whole genome shotgun (WGS) entry which is preliminary data.</text>
</comment>
<proteinExistence type="predicted"/>
<name>A0A0G0T0A3_9BACT</name>
<protein>
    <submittedName>
        <fullName evidence="1">Uncharacterized protein</fullName>
    </submittedName>
</protein>
<dbReference type="EMBL" id="LBZL01000005">
    <property type="protein sequence ID" value="KKR70449.1"/>
    <property type="molecule type" value="Genomic_DNA"/>
</dbReference>
<sequence>MPKPYIIDNGFFSIKNFGDKSKLMENLVFIELIRKGENIAYFSNEKGEIDFLIKKDKEISSLIQVCFDITKSETKEREVKLLIKQPENFNCKNLIVLTWDYENEEIIENKKILFIPLWKWLLKQ</sequence>